<evidence type="ECO:0008006" key="5">
    <source>
        <dbReference type="Google" id="ProtNLM"/>
    </source>
</evidence>
<keyword evidence="2" id="KW-1015">Disulfide bond</keyword>
<accession>A0AAF0JBC5</accession>
<dbReference type="AlphaFoldDB" id="A0AAF0JBC5"/>
<dbReference type="PANTHER" id="PTHR28627:SF1">
    <property type="entry name" value="CYTOCHROME C OXIDASE ASSEMBLY FACTOR 5"/>
    <property type="match status" value="1"/>
</dbReference>
<dbReference type="Proteomes" id="UP001219933">
    <property type="component" value="Chromosome 3"/>
</dbReference>
<protein>
    <recommendedName>
        <fullName evidence="5">Cytochrome c oxidase assembly factor 5</fullName>
    </recommendedName>
</protein>
<dbReference type="PANTHER" id="PTHR28627">
    <property type="entry name" value="CYTOCHROME C OXIDASE ASSEMBLY FACTOR 5"/>
    <property type="match status" value="1"/>
</dbReference>
<evidence type="ECO:0000256" key="1">
    <source>
        <dbReference type="ARBA" id="ARBA00007785"/>
    </source>
</evidence>
<dbReference type="GO" id="GO:0005739">
    <property type="term" value="C:mitochondrion"/>
    <property type="evidence" value="ECO:0007669"/>
    <property type="project" value="TreeGrafter"/>
</dbReference>
<proteinExistence type="inferred from homology"/>
<sequence length="85" mass="9770">MRGVCDPLREELAECLAKSDCVRRGIAPRDCLKNHQDEFSKECQQTYKGFVDCKRSFWDMRKRFRGIPGAEYSGSSLYGTAEKRG</sequence>
<dbReference type="GO" id="GO:0033617">
    <property type="term" value="P:mitochondrial respiratory chain complex IV assembly"/>
    <property type="evidence" value="ECO:0007669"/>
    <property type="project" value="TreeGrafter"/>
</dbReference>
<evidence type="ECO:0000256" key="2">
    <source>
        <dbReference type="ARBA" id="ARBA00023157"/>
    </source>
</evidence>
<gene>
    <name evidence="3" type="ORF">MCUN1_002011</name>
</gene>
<reference evidence="3" key="1">
    <citation type="submission" date="2023-03" db="EMBL/GenBank/DDBJ databases">
        <title>Mating type loci evolution in Malassezia.</title>
        <authorList>
            <person name="Coelho M.A."/>
        </authorList>
    </citation>
    <scope>NUCLEOTIDE SEQUENCE</scope>
    <source>
        <strain evidence="3">CBS 11721</strain>
    </source>
</reference>
<evidence type="ECO:0000313" key="4">
    <source>
        <dbReference type="Proteomes" id="UP001219933"/>
    </source>
</evidence>
<keyword evidence="4" id="KW-1185">Reference proteome</keyword>
<name>A0AAF0JBC5_9BASI</name>
<comment type="similarity">
    <text evidence="1">Belongs to the PET191 family.</text>
</comment>
<dbReference type="EMBL" id="CP119879">
    <property type="protein sequence ID" value="WFD35161.1"/>
    <property type="molecule type" value="Genomic_DNA"/>
</dbReference>
<dbReference type="Pfam" id="PF10203">
    <property type="entry name" value="Pet191_N"/>
    <property type="match status" value="1"/>
</dbReference>
<organism evidence="3 4">
    <name type="scientific">Malassezia cuniculi</name>
    <dbReference type="NCBI Taxonomy" id="948313"/>
    <lineage>
        <taxon>Eukaryota</taxon>
        <taxon>Fungi</taxon>
        <taxon>Dikarya</taxon>
        <taxon>Basidiomycota</taxon>
        <taxon>Ustilaginomycotina</taxon>
        <taxon>Malasseziomycetes</taxon>
        <taxon>Malasseziales</taxon>
        <taxon>Malasseziaceae</taxon>
        <taxon>Malassezia</taxon>
    </lineage>
</organism>
<evidence type="ECO:0000313" key="3">
    <source>
        <dbReference type="EMBL" id="WFD35161.1"/>
    </source>
</evidence>
<dbReference type="InterPro" id="IPR018793">
    <property type="entry name" value="Cyt_c_oxidase_assmbl_Pet191"/>
</dbReference>